<proteinExistence type="predicted"/>
<accession>A0A366F1T1</accession>
<reference evidence="2 3" key="1">
    <citation type="submission" date="2018-06" db="EMBL/GenBank/DDBJ databases">
        <title>Genomic Encyclopedia of Type Strains, Phase IV (KMG-IV): sequencing the most valuable type-strain genomes for metagenomic binning, comparative biology and taxonomic classification.</title>
        <authorList>
            <person name="Goeker M."/>
        </authorList>
    </citation>
    <scope>NUCLEOTIDE SEQUENCE [LARGE SCALE GENOMIC DNA]</scope>
    <source>
        <strain evidence="2 3">DSM 24875</strain>
    </source>
</reference>
<dbReference type="GO" id="GO:0020037">
    <property type="term" value="F:heme binding"/>
    <property type="evidence" value="ECO:0007669"/>
    <property type="project" value="InterPro"/>
</dbReference>
<keyword evidence="3" id="KW-1185">Reference proteome</keyword>
<dbReference type="Proteomes" id="UP000253529">
    <property type="component" value="Unassembled WGS sequence"/>
</dbReference>
<dbReference type="AlphaFoldDB" id="A0A366F1T1"/>
<protein>
    <submittedName>
        <fullName evidence="2">Truncated hemoglobin YjbI</fullName>
    </submittedName>
</protein>
<dbReference type="CDD" id="cd08916">
    <property type="entry name" value="TrHb3_P"/>
    <property type="match status" value="1"/>
</dbReference>
<evidence type="ECO:0000313" key="3">
    <source>
        <dbReference type="Proteomes" id="UP000253529"/>
    </source>
</evidence>
<dbReference type="InterPro" id="IPR009050">
    <property type="entry name" value="Globin-like_sf"/>
</dbReference>
<comment type="caution">
    <text evidence="2">The sequence shown here is derived from an EMBL/GenBank/DDBJ whole genome shotgun (WGS) entry which is preliminary data.</text>
</comment>
<evidence type="ECO:0000256" key="1">
    <source>
        <dbReference type="SAM" id="MobiDB-lite"/>
    </source>
</evidence>
<sequence>MNLTESAPSPGRPHHHARGPLYPAAGDPAPTLGGFAFSRAAPPHAPGVFALTLAVDGRDFPVVIGEGEDVAAALDAAAADLPPLPGAVGRLWLERAHARQRAHIVRDLVHALNPPRNTEDRSARAPAAIAALAPDLAVDAFPAVAGADGATVSEEALDRLVRAFYATARKDRLIGPVFSGAIADWERHTEIVQDFWSRTLLDTTRYRGFPFTVHLPLKLKPEHFDRWLEIFRATAAEVLPPEAARAAILKVEHMSVCFQAGLTPVAIRGQ</sequence>
<organism evidence="2 3">
    <name type="scientific">Roseiarcus fermentans</name>
    <dbReference type="NCBI Taxonomy" id="1473586"/>
    <lineage>
        <taxon>Bacteria</taxon>
        <taxon>Pseudomonadati</taxon>
        <taxon>Pseudomonadota</taxon>
        <taxon>Alphaproteobacteria</taxon>
        <taxon>Hyphomicrobiales</taxon>
        <taxon>Roseiarcaceae</taxon>
        <taxon>Roseiarcus</taxon>
    </lineage>
</organism>
<dbReference type="SUPFAM" id="SSF46458">
    <property type="entry name" value="Globin-like"/>
    <property type="match status" value="1"/>
</dbReference>
<evidence type="ECO:0000313" key="2">
    <source>
        <dbReference type="EMBL" id="RBP08554.1"/>
    </source>
</evidence>
<feature type="region of interest" description="Disordered" evidence="1">
    <location>
        <begin position="1"/>
        <end position="25"/>
    </location>
</feature>
<dbReference type="RefSeq" id="WP_113891137.1">
    <property type="nucleotide sequence ID" value="NZ_QNRK01000025.1"/>
</dbReference>
<dbReference type="EMBL" id="QNRK01000025">
    <property type="protein sequence ID" value="RBP08554.1"/>
    <property type="molecule type" value="Genomic_DNA"/>
</dbReference>
<dbReference type="OrthoDB" id="25954at2"/>
<gene>
    <name evidence="2" type="ORF">DFR50_12536</name>
</gene>
<name>A0A366F1T1_9HYPH</name>
<dbReference type="GO" id="GO:0019825">
    <property type="term" value="F:oxygen binding"/>
    <property type="evidence" value="ECO:0007669"/>
    <property type="project" value="InterPro"/>
</dbReference>
<dbReference type="InterPro" id="IPR012292">
    <property type="entry name" value="Globin/Proto"/>
</dbReference>
<dbReference type="Gene3D" id="1.10.490.10">
    <property type="entry name" value="Globins"/>
    <property type="match status" value="1"/>
</dbReference>